<accession>A0ABV1GFH4</accession>
<organism evidence="4 5">
    <name type="scientific">Ruthenibacterium intestinale</name>
    <dbReference type="NCBI Taxonomy" id="3133163"/>
    <lineage>
        <taxon>Bacteria</taxon>
        <taxon>Bacillati</taxon>
        <taxon>Bacillota</taxon>
        <taxon>Clostridia</taxon>
        <taxon>Eubacteriales</taxon>
        <taxon>Oscillospiraceae</taxon>
        <taxon>Ruthenibacterium</taxon>
    </lineage>
</organism>
<protein>
    <submittedName>
        <fullName evidence="4">Recombinase family protein</fullName>
    </submittedName>
</protein>
<dbReference type="InterPro" id="IPR050639">
    <property type="entry name" value="SSR_resolvase"/>
</dbReference>
<dbReference type="InterPro" id="IPR006119">
    <property type="entry name" value="Resolv_N"/>
</dbReference>
<dbReference type="Gene3D" id="3.90.1750.20">
    <property type="entry name" value="Putative Large Serine Recombinase, Chain B, Domain 2"/>
    <property type="match status" value="1"/>
</dbReference>
<sequence length="547" mass="63550">MEPQAPIRQKIIREIKPSPVLQARTRNHRLRVAAYCRVSTEQEEQQTSIENQITYYDDLIRSNPEWEYAGVFSDDGISGTRDENRPGFMEMIKQCKKGKIDMILAKSLSRFSRNTLQCISYIRMLKDRGIIIRFEKEGLDTSRVTSEIFFTWTSAFAQGESESLSNNVKWGKRKGYSQGKFAFPYKNMLGYKKGEDGEPEIVPEEAEHIKMIFNLFLLGRSLRQIKEALERRNILTPRGNTEWGLSSIEHILRNEKYMGDVLLQKSYTVDFLTKKKKKNNGELTQYYITDNHPAIIPREDFLNVQLELTRRNSKKKVSQKKTKSALGKYCSKYALSERLVCGECGSMYRRTTWVKKGKKKVVWRCISRLEFGTKYCQHSPTISEEALHQAILQCIQKVVGDKEDILKNLRDVQENIILFSGNQITPQSLEKQIDKLQQEMSALVKIIAQGGDSDFYAAKLRQLSEQKMDLTNQLQEIQKKKMADQAQEYQYQQALLYINNEENLNLTEFNDDFIRRIIEQVTVLSATQIRIRFVGGYEQDANLPLKK</sequence>
<dbReference type="EMBL" id="JBBMFA010000090">
    <property type="protein sequence ID" value="MEQ2520427.1"/>
    <property type="molecule type" value="Genomic_DNA"/>
</dbReference>
<comment type="caution">
    <text evidence="4">The sequence shown here is derived from an EMBL/GenBank/DDBJ whole genome shotgun (WGS) entry which is preliminary data.</text>
</comment>
<dbReference type="SUPFAM" id="SSF53041">
    <property type="entry name" value="Resolvase-like"/>
    <property type="match status" value="1"/>
</dbReference>
<name>A0ABV1GFH4_9FIRM</name>
<feature type="domain" description="Recombinase" evidence="3">
    <location>
        <begin position="188"/>
        <end position="314"/>
    </location>
</feature>
<dbReference type="CDD" id="cd00338">
    <property type="entry name" value="Ser_Recombinase"/>
    <property type="match status" value="1"/>
</dbReference>
<dbReference type="InterPro" id="IPR038109">
    <property type="entry name" value="DNA_bind_recomb_sf"/>
</dbReference>
<keyword evidence="1" id="KW-0175">Coiled coil</keyword>
<keyword evidence="5" id="KW-1185">Reference proteome</keyword>
<dbReference type="Pfam" id="PF07508">
    <property type="entry name" value="Recombinase"/>
    <property type="match status" value="1"/>
</dbReference>
<evidence type="ECO:0000313" key="5">
    <source>
        <dbReference type="Proteomes" id="UP001477672"/>
    </source>
</evidence>
<feature type="coiled-coil region" evidence="1">
    <location>
        <begin position="453"/>
        <end position="487"/>
    </location>
</feature>
<gene>
    <name evidence="4" type="ORF">WMO24_08285</name>
</gene>
<dbReference type="Pfam" id="PF13408">
    <property type="entry name" value="Zn_ribbon_recom"/>
    <property type="match status" value="1"/>
</dbReference>
<dbReference type="InterPro" id="IPR011109">
    <property type="entry name" value="DNA_bind_recombinase_dom"/>
</dbReference>
<dbReference type="RefSeq" id="WP_342681779.1">
    <property type="nucleotide sequence ID" value="NZ_JBBMFA010000090.1"/>
</dbReference>
<dbReference type="SMART" id="SM00857">
    <property type="entry name" value="Resolvase"/>
    <property type="match status" value="1"/>
</dbReference>
<evidence type="ECO:0000313" key="4">
    <source>
        <dbReference type="EMBL" id="MEQ2520427.1"/>
    </source>
</evidence>
<dbReference type="PANTHER" id="PTHR30461:SF23">
    <property type="entry name" value="DNA RECOMBINASE-RELATED"/>
    <property type="match status" value="1"/>
</dbReference>
<dbReference type="Gene3D" id="3.40.50.1390">
    <property type="entry name" value="Resolvase, N-terminal catalytic domain"/>
    <property type="match status" value="1"/>
</dbReference>
<dbReference type="InterPro" id="IPR036162">
    <property type="entry name" value="Resolvase-like_N_sf"/>
</dbReference>
<dbReference type="Proteomes" id="UP001477672">
    <property type="component" value="Unassembled WGS sequence"/>
</dbReference>
<dbReference type="PROSITE" id="PS51737">
    <property type="entry name" value="RECOMBINASE_DNA_BIND"/>
    <property type="match status" value="1"/>
</dbReference>
<evidence type="ECO:0000259" key="2">
    <source>
        <dbReference type="PROSITE" id="PS51736"/>
    </source>
</evidence>
<proteinExistence type="predicted"/>
<dbReference type="PROSITE" id="PS51736">
    <property type="entry name" value="RECOMBINASES_3"/>
    <property type="match status" value="1"/>
</dbReference>
<dbReference type="PANTHER" id="PTHR30461">
    <property type="entry name" value="DNA-INVERTASE FROM LAMBDOID PROPHAGE"/>
    <property type="match status" value="1"/>
</dbReference>
<reference evidence="4 5" key="1">
    <citation type="submission" date="2024-03" db="EMBL/GenBank/DDBJ databases">
        <title>Human intestinal bacterial collection.</title>
        <authorList>
            <person name="Pauvert C."/>
            <person name="Hitch T.C.A."/>
            <person name="Clavel T."/>
        </authorList>
    </citation>
    <scope>NUCLEOTIDE SEQUENCE [LARGE SCALE GENOMIC DNA]</scope>
    <source>
        <strain evidence="4 5">CLA-JM-H11</strain>
    </source>
</reference>
<feature type="domain" description="Resolvase/invertase-type recombinase catalytic" evidence="2">
    <location>
        <begin position="31"/>
        <end position="179"/>
    </location>
</feature>
<dbReference type="Pfam" id="PF00239">
    <property type="entry name" value="Resolvase"/>
    <property type="match status" value="1"/>
</dbReference>
<dbReference type="InterPro" id="IPR025827">
    <property type="entry name" value="Zn_ribbon_recom_dom"/>
</dbReference>
<evidence type="ECO:0000256" key="1">
    <source>
        <dbReference type="SAM" id="Coils"/>
    </source>
</evidence>
<evidence type="ECO:0000259" key="3">
    <source>
        <dbReference type="PROSITE" id="PS51737"/>
    </source>
</evidence>